<proteinExistence type="predicted"/>
<dbReference type="STRING" id="144197.ENSSPAP00000025518"/>
<evidence type="ECO:0000259" key="3">
    <source>
        <dbReference type="PROSITE" id="PS50041"/>
    </source>
</evidence>
<sequence>SAASRGSDTEVCGFGWQKFQSHCYKYFTHRRTWDAAERECRLHGAHLASILSHEEQLFCYNMRITVPGLRWEMWVSATDYK</sequence>
<evidence type="ECO:0000256" key="1">
    <source>
        <dbReference type="ARBA" id="ARBA00004498"/>
    </source>
</evidence>
<dbReference type="AlphaFoldDB" id="A0A3B5AVV2"/>
<dbReference type="PANTHER" id="PTHR22804">
    <property type="entry name" value="AGGRECAN/VERSICAN PROTEOGLYCAN"/>
    <property type="match status" value="1"/>
</dbReference>
<dbReference type="PANTHER" id="PTHR22804:SF6">
    <property type="entry name" value="VERSICAN CORE PROTEIN"/>
    <property type="match status" value="1"/>
</dbReference>
<dbReference type="Ensembl" id="ENSSPAT00000025937.1">
    <property type="protein sequence ID" value="ENSSPAP00000025518.1"/>
    <property type="gene ID" value="ENSSPAG00000019287.1"/>
</dbReference>
<dbReference type="InterPro" id="IPR016187">
    <property type="entry name" value="CTDL_fold"/>
</dbReference>
<protein>
    <recommendedName>
        <fullName evidence="3">C-type lectin domain-containing protein</fullName>
    </recommendedName>
</protein>
<dbReference type="GO" id="GO:0045202">
    <property type="term" value="C:synapse"/>
    <property type="evidence" value="ECO:0007669"/>
    <property type="project" value="TreeGrafter"/>
</dbReference>
<dbReference type="GO" id="GO:0007417">
    <property type="term" value="P:central nervous system development"/>
    <property type="evidence" value="ECO:0007669"/>
    <property type="project" value="TreeGrafter"/>
</dbReference>
<organism evidence="4">
    <name type="scientific">Stegastes partitus</name>
    <name type="common">bicolor damselfish</name>
    <dbReference type="NCBI Taxonomy" id="144197"/>
    <lineage>
        <taxon>Eukaryota</taxon>
        <taxon>Metazoa</taxon>
        <taxon>Chordata</taxon>
        <taxon>Craniata</taxon>
        <taxon>Vertebrata</taxon>
        <taxon>Euteleostomi</taxon>
        <taxon>Actinopterygii</taxon>
        <taxon>Neopterygii</taxon>
        <taxon>Teleostei</taxon>
        <taxon>Neoteleostei</taxon>
        <taxon>Acanthomorphata</taxon>
        <taxon>Ovalentaria</taxon>
        <taxon>Pomacentridae</taxon>
        <taxon>Stegastes</taxon>
    </lineage>
</organism>
<dbReference type="Gene3D" id="3.10.100.10">
    <property type="entry name" value="Mannose-Binding Protein A, subunit A"/>
    <property type="match status" value="1"/>
</dbReference>
<comment type="subcellular location">
    <subcellularLocation>
        <location evidence="1">Secreted</location>
        <location evidence="1">Extracellular space</location>
        <location evidence="1">Extracellular matrix</location>
    </subcellularLocation>
</comment>
<accession>A0A3B5AVV2</accession>
<evidence type="ECO:0000313" key="4">
    <source>
        <dbReference type="Ensembl" id="ENSSPAP00000025518.1"/>
    </source>
</evidence>
<dbReference type="GeneTree" id="ENSGT00940000156102"/>
<dbReference type="GO" id="GO:0072534">
    <property type="term" value="C:perineuronal net"/>
    <property type="evidence" value="ECO:0007669"/>
    <property type="project" value="TreeGrafter"/>
</dbReference>
<dbReference type="GO" id="GO:0002052">
    <property type="term" value="P:positive regulation of neuroblast proliferation"/>
    <property type="evidence" value="ECO:0007669"/>
    <property type="project" value="TreeGrafter"/>
</dbReference>
<name>A0A3B5AVV2_9TELE</name>
<dbReference type="InterPro" id="IPR016186">
    <property type="entry name" value="C-type_lectin-like/link_sf"/>
</dbReference>
<dbReference type="SUPFAM" id="SSF56436">
    <property type="entry name" value="C-type lectin-like"/>
    <property type="match status" value="1"/>
</dbReference>
<feature type="domain" description="C-type lectin" evidence="3">
    <location>
        <begin position="19"/>
        <end position="81"/>
    </location>
</feature>
<dbReference type="InterPro" id="IPR001304">
    <property type="entry name" value="C-type_lectin-like"/>
</dbReference>
<evidence type="ECO:0000256" key="2">
    <source>
        <dbReference type="ARBA" id="ARBA00022530"/>
    </source>
</evidence>
<dbReference type="GO" id="GO:0005615">
    <property type="term" value="C:extracellular space"/>
    <property type="evidence" value="ECO:0007669"/>
    <property type="project" value="TreeGrafter"/>
</dbReference>
<keyword evidence="2" id="KW-0272">Extracellular matrix</keyword>
<dbReference type="GO" id="GO:0010001">
    <property type="term" value="P:glial cell differentiation"/>
    <property type="evidence" value="ECO:0007669"/>
    <property type="project" value="TreeGrafter"/>
</dbReference>
<dbReference type="InterPro" id="IPR050691">
    <property type="entry name" value="Hyaluronan_bind_Proteoglycan"/>
</dbReference>
<dbReference type="GO" id="GO:0001501">
    <property type="term" value="P:skeletal system development"/>
    <property type="evidence" value="ECO:0007669"/>
    <property type="project" value="TreeGrafter"/>
</dbReference>
<reference evidence="4" key="1">
    <citation type="submission" date="2023-09" db="UniProtKB">
        <authorList>
            <consortium name="Ensembl"/>
        </authorList>
    </citation>
    <scope>IDENTIFICATION</scope>
</reference>
<dbReference type="PROSITE" id="PS50041">
    <property type="entry name" value="C_TYPE_LECTIN_2"/>
    <property type="match status" value="1"/>
</dbReference>
<keyword evidence="2" id="KW-0964">Secreted</keyword>